<proteinExistence type="predicted"/>
<sequence length="116" mass="12670">MPSVPFTTLDIHGGLSEGQGVLRVDGDEVNVEVQVAHLGGIFSGRTERASFHLTDLDAVRYKKSMLGDKLTLRTQPMHLVSDLPGGAQGELVLKIKKKHRPDLDAVLSAFDLWLIP</sequence>
<evidence type="ECO:0000313" key="2">
    <source>
        <dbReference type="Proteomes" id="UP000216446"/>
    </source>
</evidence>
<organism evidence="1 2">
    <name type="scientific">Rubricoccus marinus</name>
    <dbReference type="NCBI Taxonomy" id="716817"/>
    <lineage>
        <taxon>Bacteria</taxon>
        <taxon>Pseudomonadati</taxon>
        <taxon>Rhodothermota</taxon>
        <taxon>Rhodothermia</taxon>
        <taxon>Rhodothermales</taxon>
        <taxon>Rubricoccaceae</taxon>
        <taxon>Rubricoccus</taxon>
    </lineage>
</organism>
<dbReference type="AlphaFoldDB" id="A0A259TVT4"/>
<gene>
    <name evidence="1" type="ORF">BSZ36_01685</name>
</gene>
<keyword evidence="2" id="KW-1185">Reference proteome</keyword>
<comment type="caution">
    <text evidence="1">The sequence shown here is derived from an EMBL/GenBank/DDBJ whole genome shotgun (WGS) entry which is preliminary data.</text>
</comment>
<protein>
    <submittedName>
        <fullName evidence="1">Uncharacterized protein</fullName>
    </submittedName>
</protein>
<reference evidence="1 2" key="1">
    <citation type="submission" date="2016-11" db="EMBL/GenBank/DDBJ databases">
        <title>Study of marine rhodopsin-containing bacteria.</title>
        <authorList>
            <person name="Yoshizawa S."/>
            <person name="Kumagai Y."/>
            <person name="Kogure K."/>
        </authorList>
    </citation>
    <scope>NUCLEOTIDE SEQUENCE [LARGE SCALE GENOMIC DNA]</scope>
    <source>
        <strain evidence="1 2">SG-29</strain>
    </source>
</reference>
<accession>A0A259TVT4</accession>
<evidence type="ECO:0000313" key="1">
    <source>
        <dbReference type="EMBL" id="OZC01810.1"/>
    </source>
</evidence>
<name>A0A259TVT4_9BACT</name>
<dbReference type="RefSeq" id="WP_094545430.1">
    <property type="nucleotide sequence ID" value="NZ_MQWB01000001.1"/>
</dbReference>
<dbReference type="OrthoDB" id="1524505at2"/>
<dbReference type="InParanoid" id="A0A259TVT4"/>
<dbReference type="Proteomes" id="UP000216446">
    <property type="component" value="Unassembled WGS sequence"/>
</dbReference>
<dbReference type="EMBL" id="MQWB01000001">
    <property type="protein sequence ID" value="OZC01810.1"/>
    <property type="molecule type" value="Genomic_DNA"/>
</dbReference>